<name>A0ACB7THG7_HYAAI</name>
<evidence type="ECO:0000313" key="2">
    <source>
        <dbReference type="Proteomes" id="UP000821845"/>
    </source>
</evidence>
<organism evidence="1 2">
    <name type="scientific">Hyalomma asiaticum</name>
    <name type="common">Tick</name>
    <dbReference type="NCBI Taxonomy" id="266040"/>
    <lineage>
        <taxon>Eukaryota</taxon>
        <taxon>Metazoa</taxon>
        <taxon>Ecdysozoa</taxon>
        <taxon>Arthropoda</taxon>
        <taxon>Chelicerata</taxon>
        <taxon>Arachnida</taxon>
        <taxon>Acari</taxon>
        <taxon>Parasitiformes</taxon>
        <taxon>Ixodida</taxon>
        <taxon>Ixodoidea</taxon>
        <taxon>Ixodidae</taxon>
        <taxon>Hyalomminae</taxon>
        <taxon>Hyalomma</taxon>
    </lineage>
</organism>
<sequence length="1109" mass="122424">MSQDIRFELNRVPQPKARKTLAAIKEEPSIPTRRVGAEVPTTAPSTRPLKPPKPLRRKLRPAARNEDVCKASSAAGDRHNKPPLAMDAHPSAVVIQPWCSHDEASPVDFRTIKERTQLIDEDLYGSPVKKSAFGSTEGKLRYAFPLARRAAVGMNTTVKGATTATTKSRKPRPPCLPVKGAPLPERLLEPTTIMTTTSLCAGIVSTSLNNDECSAIKTTRNQTTAQSAVNDMPLTDPDCGISLPRIPATTRTGAIDGKPFKPHLFNNRQPRFSDLRVTDVALMSSRYKLKENEVCSTFSPKIVGPSWSTTAEASNSLERDLEHLAYDGDAQQGPGNVALTCVDSSAKETPVLTVSDNSLLETTVSSDLTRGSGNTQQVKKELLVFHAIILVAITGAAALAIAFYPASVRSNSVFPLIIQRGFPPSVPPTPTTASPKHAMDAPEQAAHREPLYDVCSTETCKKDGAYIGALISKDMDPCDDFYKFVCSRWKGVNGSATPDDELVGKFENDIYNVLASPLPGNVQDSDVLSPLKRVMTACMNGVNGTNVDPVLDLLAAADLEGFPFTPPVRSSISPWKTAAKVFLLTGTSALLRLGVALHPFEPDRDIITVDVPEPLIVGAEKTTTAYRRLMQASMNALGKRFVPSSYAMEVVAFTQQLDAAIASGESQRRDERLHQVVKLKDEIELQIYLLEVLGDLQLPPDEGDRDVMLLSPDFSRALVDLLRKTDVHVVLNFLCVHVLVRSSVFVSMADPDLEWAVSAQLFNRPVRHVQRWRLCVRAAAQALPDLFLYASHQVVKTADSTIRGVLDNVLKQVITHVESLIFLDGQTRVLAKRILSDVRFLVGLPQWLSDMSKLSAYVEKLPLFNNRVSFLKWLSEVNEMVQTSTLRRSSKEFWRASAFETDCWYDLQLKIVYIPVLLANWTLHRVDELGYLHLPRQGHRAARCLLRMLFEGVSSFFNREILTRSFWSSSAKTSLRRAQLCLQEQAHVPASMSLSLLEDHTALKIIQELYQANVHLSSAATASGQVRDVRLAGAEDFTADHLFFIYYSLSFCNGDLREEELEAQARLLNIPLRGSLMFQEVYGCRPTSKMGPLDKCTAWVAAAKQSMIS</sequence>
<keyword evidence="2" id="KW-1185">Reference proteome</keyword>
<evidence type="ECO:0000313" key="1">
    <source>
        <dbReference type="EMBL" id="KAH6945469.1"/>
    </source>
</evidence>
<dbReference type="Proteomes" id="UP000821845">
    <property type="component" value="Chromosome 1"/>
</dbReference>
<comment type="caution">
    <text evidence="1">The sequence shown here is derived from an EMBL/GenBank/DDBJ whole genome shotgun (WGS) entry which is preliminary data.</text>
</comment>
<dbReference type="EMBL" id="CM023481">
    <property type="protein sequence ID" value="KAH6945469.1"/>
    <property type="molecule type" value="Genomic_DNA"/>
</dbReference>
<proteinExistence type="predicted"/>
<reference evidence="1" key="1">
    <citation type="submission" date="2020-05" db="EMBL/GenBank/DDBJ databases">
        <title>Large-scale comparative analyses of tick genomes elucidate their genetic diversity and vector capacities.</title>
        <authorList>
            <person name="Jia N."/>
            <person name="Wang J."/>
            <person name="Shi W."/>
            <person name="Du L."/>
            <person name="Sun Y."/>
            <person name="Zhan W."/>
            <person name="Jiang J."/>
            <person name="Wang Q."/>
            <person name="Zhang B."/>
            <person name="Ji P."/>
            <person name="Sakyi L.B."/>
            <person name="Cui X."/>
            <person name="Yuan T."/>
            <person name="Jiang B."/>
            <person name="Yang W."/>
            <person name="Lam T.T.-Y."/>
            <person name="Chang Q."/>
            <person name="Ding S."/>
            <person name="Wang X."/>
            <person name="Zhu J."/>
            <person name="Ruan X."/>
            <person name="Zhao L."/>
            <person name="Wei J."/>
            <person name="Que T."/>
            <person name="Du C."/>
            <person name="Cheng J."/>
            <person name="Dai P."/>
            <person name="Han X."/>
            <person name="Huang E."/>
            <person name="Gao Y."/>
            <person name="Liu J."/>
            <person name="Shao H."/>
            <person name="Ye R."/>
            <person name="Li L."/>
            <person name="Wei W."/>
            <person name="Wang X."/>
            <person name="Wang C."/>
            <person name="Yang T."/>
            <person name="Huo Q."/>
            <person name="Li W."/>
            <person name="Guo W."/>
            <person name="Chen H."/>
            <person name="Zhou L."/>
            <person name="Ni X."/>
            <person name="Tian J."/>
            <person name="Zhou Y."/>
            <person name="Sheng Y."/>
            <person name="Liu T."/>
            <person name="Pan Y."/>
            <person name="Xia L."/>
            <person name="Li J."/>
            <person name="Zhao F."/>
            <person name="Cao W."/>
        </authorList>
    </citation>
    <scope>NUCLEOTIDE SEQUENCE</scope>
    <source>
        <strain evidence="1">Hyas-2018</strain>
    </source>
</reference>
<gene>
    <name evidence="1" type="ORF">HPB50_008695</name>
</gene>
<accession>A0ACB7THG7</accession>
<protein>
    <submittedName>
        <fullName evidence="1">Uncharacterized protein</fullName>
    </submittedName>
</protein>